<dbReference type="EMBL" id="DVIT01000046">
    <property type="protein sequence ID" value="HIS48202.1"/>
    <property type="molecule type" value="Genomic_DNA"/>
</dbReference>
<dbReference type="InterPro" id="IPR011858">
    <property type="entry name" value="His6/HISN3"/>
</dbReference>
<dbReference type="SUPFAM" id="SSF51366">
    <property type="entry name" value="Ribulose-phoshate binding barrel"/>
    <property type="match status" value="1"/>
</dbReference>
<evidence type="ECO:0000256" key="4">
    <source>
        <dbReference type="ARBA" id="ARBA00023235"/>
    </source>
</evidence>
<dbReference type="GO" id="GO:0000105">
    <property type="term" value="P:L-histidine biosynthetic process"/>
    <property type="evidence" value="ECO:0007669"/>
    <property type="project" value="UniProtKB-KW"/>
</dbReference>
<dbReference type="Proteomes" id="UP000823927">
    <property type="component" value="Unassembled WGS sequence"/>
</dbReference>
<reference evidence="7" key="2">
    <citation type="journal article" date="2021" name="PeerJ">
        <title>Extensive microbial diversity within the chicken gut microbiome revealed by metagenomics and culture.</title>
        <authorList>
            <person name="Gilroy R."/>
            <person name="Ravi A."/>
            <person name="Getino M."/>
            <person name="Pursley I."/>
            <person name="Horton D.L."/>
            <person name="Alikhan N.F."/>
            <person name="Baker D."/>
            <person name="Gharbi K."/>
            <person name="Hall N."/>
            <person name="Watson M."/>
            <person name="Adriaenssens E.M."/>
            <person name="Foster-Nyarko E."/>
            <person name="Jarju S."/>
            <person name="Secka A."/>
            <person name="Antonio M."/>
            <person name="Oren A."/>
            <person name="Chaudhuri R.R."/>
            <person name="La Ragione R."/>
            <person name="Hildebrand F."/>
            <person name="Pallen M.J."/>
        </authorList>
    </citation>
    <scope>NUCLEOTIDE SEQUENCE</scope>
    <source>
        <strain evidence="7">CHK178-757</strain>
    </source>
</reference>
<dbReference type="GO" id="GO:0003949">
    <property type="term" value="F:1-(5-phosphoribosyl)-5-[(5-phosphoribosylamino)methylideneamino]imidazole-4-carboxamide isomerase activity"/>
    <property type="evidence" value="ECO:0007669"/>
    <property type="project" value="InterPro"/>
</dbReference>
<reference evidence="7" key="1">
    <citation type="submission" date="2020-10" db="EMBL/GenBank/DDBJ databases">
        <authorList>
            <person name="Gilroy R."/>
        </authorList>
    </citation>
    <scope>NUCLEOTIDE SEQUENCE</scope>
    <source>
        <strain evidence="7">CHK178-757</strain>
    </source>
</reference>
<dbReference type="NCBIfam" id="TIGR02129">
    <property type="entry name" value="hisA_euk"/>
    <property type="match status" value="1"/>
</dbReference>
<keyword evidence="4 7" id="KW-0413">Isomerase</keyword>
<evidence type="ECO:0000313" key="7">
    <source>
        <dbReference type="EMBL" id="HIS48202.1"/>
    </source>
</evidence>
<accession>A0A9D1F778</accession>
<dbReference type="InterPro" id="IPR011060">
    <property type="entry name" value="RibuloseP-bd_barrel"/>
</dbReference>
<dbReference type="InterPro" id="IPR044524">
    <property type="entry name" value="Isoase_HisA-like"/>
</dbReference>
<dbReference type="InterPro" id="IPR013785">
    <property type="entry name" value="Aldolase_TIM"/>
</dbReference>
<evidence type="ECO:0000256" key="5">
    <source>
        <dbReference type="ARBA" id="ARBA00029440"/>
    </source>
</evidence>
<comment type="caution">
    <text evidence="7">The sequence shown here is derived from an EMBL/GenBank/DDBJ whole genome shotgun (WGS) entry which is preliminary data.</text>
</comment>
<comment type="pathway">
    <text evidence="5">Amino-acid biosynthesis.</text>
</comment>
<keyword evidence="2 6" id="KW-0028">Amino-acid biosynthesis</keyword>
<dbReference type="GO" id="GO:0000162">
    <property type="term" value="P:L-tryptophan biosynthetic process"/>
    <property type="evidence" value="ECO:0007669"/>
    <property type="project" value="TreeGrafter"/>
</dbReference>
<evidence type="ECO:0000256" key="3">
    <source>
        <dbReference type="ARBA" id="ARBA00023102"/>
    </source>
</evidence>
<gene>
    <name evidence="7" type="primary">hisA</name>
    <name evidence="7" type="ORF">IAB46_11745</name>
</gene>
<dbReference type="GO" id="GO:0005737">
    <property type="term" value="C:cytoplasm"/>
    <property type="evidence" value="ECO:0007669"/>
    <property type="project" value="TreeGrafter"/>
</dbReference>
<comment type="similarity">
    <text evidence="1 6">Belongs to the HisA/HisF family.</text>
</comment>
<dbReference type="Pfam" id="PF00977">
    <property type="entry name" value="His_biosynth"/>
    <property type="match status" value="1"/>
</dbReference>
<evidence type="ECO:0000256" key="6">
    <source>
        <dbReference type="RuleBase" id="RU003657"/>
    </source>
</evidence>
<sequence length="262" mass="29117">MKFRPCIDIHNGQVKQIVGQSLTDVNDQARENFISSRDAAWYADLYRQKGLTGGHMILLNPASSPYYEADVRQARQALAAYPGGLQIGGGMNEENAPAFLSWGASHIIVTSYCFKDGQIHMERLKSLSQKIGKSHLVLDLSCRKKPEDPSDDNYYIVTDRWQKFTQVPVCEETFAMLEPYCDEFLIHAVDVEGKASGIETELVSRMCQMTALPVTYAGGIHSIEDIHTIRTLGQERIDFTVGSALDLFGGSLAFDDLCRLGS</sequence>
<proteinExistence type="inferred from homology"/>
<protein>
    <submittedName>
        <fullName evidence="7">Phosphoribosylformimino-5-aminoimidazole carboxamide ribotide isomerase</fullName>
    </submittedName>
</protein>
<dbReference type="InterPro" id="IPR006062">
    <property type="entry name" value="His_biosynth"/>
</dbReference>
<evidence type="ECO:0000256" key="1">
    <source>
        <dbReference type="ARBA" id="ARBA00009667"/>
    </source>
</evidence>
<dbReference type="PANTHER" id="PTHR43090:SF2">
    <property type="entry name" value="1-(5-PHOSPHORIBOSYL)-5-[(5-PHOSPHORIBOSYLAMINO)METHYLIDENEAMINO] IMIDAZOLE-4-CARBOXAMIDE ISOMERASE"/>
    <property type="match status" value="1"/>
</dbReference>
<dbReference type="CDD" id="cd04723">
    <property type="entry name" value="HisA_HisF"/>
    <property type="match status" value="1"/>
</dbReference>
<evidence type="ECO:0000313" key="8">
    <source>
        <dbReference type="Proteomes" id="UP000823927"/>
    </source>
</evidence>
<name>A0A9D1F778_9FIRM</name>
<keyword evidence="3 6" id="KW-0368">Histidine biosynthesis</keyword>
<evidence type="ECO:0000256" key="2">
    <source>
        <dbReference type="ARBA" id="ARBA00022605"/>
    </source>
</evidence>
<dbReference type="Gene3D" id="3.20.20.70">
    <property type="entry name" value="Aldolase class I"/>
    <property type="match status" value="1"/>
</dbReference>
<dbReference type="PANTHER" id="PTHR43090">
    <property type="entry name" value="1-(5-PHOSPHORIBOSYL)-5-[(5-PHOSPHORIBOSYLAMINO)METHYLIDENEAMINO] IMIDAZOLE-4-CARBOXAMIDE ISOMERASE"/>
    <property type="match status" value="1"/>
</dbReference>
<organism evidence="7 8">
    <name type="scientific">Candidatus Scybalocola faecigallinarum</name>
    <dbReference type="NCBI Taxonomy" id="2840941"/>
    <lineage>
        <taxon>Bacteria</taxon>
        <taxon>Bacillati</taxon>
        <taxon>Bacillota</taxon>
        <taxon>Clostridia</taxon>
        <taxon>Lachnospirales</taxon>
        <taxon>Lachnospiraceae</taxon>
        <taxon>Lachnospiraceae incertae sedis</taxon>
        <taxon>Candidatus Scybalocola (ex Gilroy et al. 2021)</taxon>
    </lineage>
</organism>
<dbReference type="AlphaFoldDB" id="A0A9D1F778"/>